<evidence type="ECO:0000313" key="7">
    <source>
        <dbReference type="EMBL" id="CAH3120167.1"/>
    </source>
</evidence>
<organism evidence="7 8">
    <name type="scientific">Porites lobata</name>
    <dbReference type="NCBI Taxonomy" id="104759"/>
    <lineage>
        <taxon>Eukaryota</taxon>
        <taxon>Metazoa</taxon>
        <taxon>Cnidaria</taxon>
        <taxon>Anthozoa</taxon>
        <taxon>Hexacorallia</taxon>
        <taxon>Scleractinia</taxon>
        <taxon>Fungiina</taxon>
        <taxon>Poritidae</taxon>
        <taxon>Porites</taxon>
    </lineage>
</organism>
<dbReference type="Proteomes" id="UP001159405">
    <property type="component" value="Unassembled WGS sequence"/>
</dbReference>
<sequence length="198" mass="22959">MADSLEKDKSEGKNDKGFLEQLALSYKYCVLKHPILTKSVTSAVIAGLGNYVSQRIEKRGKNVPIEYRPVLAFSGYGFFISGPLIHYFYEYLEKFLPKSTSYGKAKRLLVDRGVMSPLLLFIFFYVVAIMEGKSHKEAMMKIRQHYWTALKMSWRVWILFQYFNLNYVPLQASLPSYRVLTGNVMSFLWSIYLASKRS</sequence>
<reference evidence="7 8" key="1">
    <citation type="submission" date="2022-05" db="EMBL/GenBank/DDBJ databases">
        <authorList>
            <consortium name="Genoscope - CEA"/>
            <person name="William W."/>
        </authorList>
    </citation>
    <scope>NUCLEOTIDE SEQUENCE [LARGE SCALE GENOMIC DNA]</scope>
</reference>
<evidence type="ECO:0000256" key="2">
    <source>
        <dbReference type="ARBA" id="ARBA00006824"/>
    </source>
</evidence>
<evidence type="ECO:0000256" key="3">
    <source>
        <dbReference type="ARBA" id="ARBA00022692"/>
    </source>
</evidence>
<keyword evidence="8" id="KW-1185">Reference proteome</keyword>
<evidence type="ECO:0000256" key="5">
    <source>
        <dbReference type="ARBA" id="ARBA00023136"/>
    </source>
</evidence>
<proteinExistence type="inferred from homology"/>
<dbReference type="EMBL" id="CALNXK010000034">
    <property type="protein sequence ID" value="CAH3120167.1"/>
    <property type="molecule type" value="Genomic_DNA"/>
</dbReference>
<evidence type="ECO:0000256" key="1">
    <source>
        <dbReference type="ARBA" id="ARBA00004141"/>
    </source>
</evidence>
<dbReference type="PANTHER" id="PTHR11266">
    <property type="entry name" value="PEROXISOMAL MEMBRANE PROTEIN 2, PXMP2 MPV17"/>
    <property type="match status" value="1"/>
</dbReference>
<feature type="transmembrane region" description="Helical" evidence="6">
    <location>
        <begin position="70"/>
        <end position="89"/>
    </location>
</feature>
<comment type="subcellular location">
    <subcellularLocation>
        <location evidence="1">Membrane</location>
        <topology evidence="1">Multi-pass membrane protein</topology>
    </subcellularLocation>
</comment>
<protein>
    <recommendedName>
        <fullName evidence="9">Peroxisomal membrane protein 2</fullName>
    </recommendedName>
</protein>
<dbReference type="PANTHER" id="PTHR11266:SF80">
    <property type="entry name" value="PEROXISOMAL MEMBRANE PROTEIN 2"/>
    <property type="match status" value="1"/>
</dbReference>
<feature type="transmembrane region" description="Helical" evidence="6">
    <location>
        <begin position="109"/>
        <end position="131"/>
    </location>
</feature>
<accession>A0ABN8NT91</accession>
<comment type="similarity">
    <text evidence="2 6">Belongs to the peroxisomal membrane protein PXMP2/4 family.</text>
</comment>
<gene>
    <name evidence="7" type="ORF">PLOB_00027773</name>
</gene>
<keyword evidence="5 6" id="KW-0472">Membrane</keyword>
<keyword evidence="3 6" id="KW-0812">Transmembrane</keyword>
<evidence type="ECO:0000256" key="6">
    <source>
        <dbReference type="RuleBase" id="RU363053"/>
    </source>
</evidence>
<evidence type="ECO:0000256" key="4">
    <source>
        <dbReference type="ARBA" id="ARBA00022989"/>
    </source>
</evidence>
<dbReference type="InterPro" id="IPR007248">
    <property type="entry name" value="Mpv17_PMP22"/>
</dbReference>
<evidence type="ECO:0000313" key="8">
    <source>
        <dbReference type="Proteomes" id="UP001159405"/>
    </source>
</evidence>
<dbReference type="Pfam" id="PF04117">
    <property type="entry name" value="Mpv17_PMP22"/>
    <property type="match status" value="1"/>
</dbReference>
<comment type="caution">
    <text evidence="7">The sequence shown here is derived from an EMBL/GenBank/DDBJ whole genome shotgun (WGS) entry which is preliminary data.</text>
</comment>
<name>A0ABN8NT91_9CNID</name>
<evidence type="ECO:0008006" key="9">
    <source>
        <dbReference type="Google" id="ProtNLM"/>
    </source>
</evidence>
<keyword evidence="4 6" id="KW-1133">Transmembrane helix</keyword>